<dbReference type="InParanoid" id="A0A7J8BYI2"/>
<sequence>MVLHSSMELGLQVPFMAPISPHGNPGRPSVALVISSSQFQPGHQTPSPHSEIPLALICEMSPSSGHPCCLDDITRLLLGSLRLLQDVVVATPPDLRRTFCSATCHFLSSSDWLLSGTHPLRSHLSTTS</sequence>
<name>A0A7J8BYI2_MOLMO</name>
<evidence type="ECO:0000313" key="1">
    <source>
        <dbReference type="EMBL" id="KAF6403658.1"/>
    </source>
</evidence>
<dbReference type="Proteomes" id="UP000550707">
    <property type="component" value="Unassembled WGS sequence"/>
</dbReference>
<reference evidence="1 2" key="1">
    <citation type="journal article" date="2020" name="Nature">
        <title>Six reference-quality genomes reveal evolution of bat adaptations.</title>
        <authorList>
            <person name="Jebb D."/>
            <person name="Huang Z."/>
            <person name="Pippel M."/>
            <person name="Hughes G.M."/>
            <person name="Lavrichenko K."/>
            <person name="Devanna P."/>
            <person name="Winkler S."/>
            <person name="Jermiin L.S."/>
            <person name="Skirmuntt E.C."/>
            <person name="Katzourakis A."/>
            <person name="Burkitt-Gray L."/>
            <person name="Ray D.A."/>
            <person name="Sullivan K.A.M."/>
            <person name="Roscito J.G."/>
            <person name="Kirilenko B.M."/>
            <person name="Davalos L.M."/>
            <person name="Corthals A.P."/>
            <person name="Power M.L."/>
            <person name="Jones G."/>
            <person name="Ransome R.D."/>
            <person name="Dechmann D.K.N."/>
            <person name="Locatelli A.G."/>
            <person name="Puechmaille S.J."/>
            <person name="Fedrigo O."/>
            <person name="Jarvis E.D."/>
            <person name="Hiller M."/>
            <person name="Vernes S.C."/>
            <person name="Myers E.W."/>
            <person name="Teeling E.C."/>
        </authorList>
    </citation>
    <scope>NUCLEOTIDE SEQUENCE [LARGE SCALE GENOMIC DNA]</scope>
    <source>
        <strain evidence="1">MMolMol1</strain>
        <tissue evidence="1">Muscle</tissue>
    </source>
</reference>
<gene>
    <name evidence="1" type="ORF">HJG59_010058</name>
</gene>
<keyword evidence="2" id="KW-1185">Reference proteome</keyword>
<organism evidence="1 2">
    <name type="scientific">Molossus molossus</name>
    <name type="common">Pallas' mastiff bat</name>
    <name type="synonym">Vespertilio molossus</name>
    <dbReference type="NCBI Taxonomy" id="27622"/>
    <lineage>
        <taxon>Eukaryota</taxon>
        <taxon>Metazoa</taxon>
        <taxon>Chordata</taxon>
        <taxon>Craniata</taxon>
        <taxon>Vertebrata</taxon>
        <taxon>Euteleostomi</taxon>
        <taxon>Mammalia</taxon>
        <taxon>Eutheria</taxon>
        <taxon>Laurasiatheria</taxon>
        <taxon>Chiroptera</taxon>
        <taxon>Yangochiroptera</taxon>
        <taxon>Molossidae</taxon>
        <taxon>Molossus</taxon>
    </lineage>
</organism>
<accession>A0A7J8BYI2</accession>
<protein>
    <submittedName>
        <fullName evidence="1">Uncharacterized protein</fullName>
    </submittedName>
</protein>
<evidence type="ECO:0000313" key="2">
    <source>
        <dbReference type="Proteomes" id="UP000550707"/>
    </source>
</evidence>
<dbReference type="AlphaFoldDB" id="A0A7J8BYI2"/>
<dbReference type="EMBL" id="JACASF010000022">
    <property type="protein sequence ID" value="KAF6403658.1"/>
    <property type="molecule type" value="Genomic_DNA"/>
</dbReference>
<proteinExistence type="predicted"/>
<comment type="caution">
    <text evidence="1">The sequence shown here is derived from an EMBL/GenBank/DDBJ whole genome shotgun (WGS) entry which is preliminary data.</text>
</comment>